<keyword evidence="1" id="KW-0812">Transmembrane</keyword>
<keyword evidence="1" id="KW-1133">Transmembrane helix</keyword>
<reference evidence="2" key="2">
    <citation type="journal article" date="2015" name="Data Brief">
        <title>Shoot transcriptome of the giant reed, Arundo donax.</title>
        <authorList>
            <person name="Barrero R.A."/>
            <person name="Guerrero F.D."/>
            <person name="Moolhuijzen P."/>
            <person name="Goolsby J.A."/>
            <person name="Tidwell J."/>
            <person name="Bellgard S.E."/>
            <person name="Bellgard M.I."/>
        </authorList>
    </citation>
    <scope>NUCLEOTIDE SEQUENCE</scope>
    <source>
        <tissue evidence="2">Shoot tissue taken approximately 20 cm above the soil surface</tissue>
    </source>
</reference>
<evidence type="ECO:0000313" key="2">
    <source>
        <dbReference type="EMBL" id="JAD90853.1"/>
    </source>
</evidence>
<accession>A0A0A9DVX5</accession>
<protein>
    <submittedName>
        <fullName evidence="2">Uncharacterized protein</fullName>
    </submittedName>
</protein>
<dbReference type="AlphaFoldDB" id="A0A0A9DVX5"/>
<feature type="transmembrane region" description="Helical" evidence="1">
    <location>
        <begin position="31"/>
        <end position="52"/>
    </location>
</feature>
<name>A0A0A9DVX5_ARUDO</name>
<evidence type="ECO:0000256" key="1">
    <source>
        <dbReference type="SAM" id="Phobius"/>
    </source>
</evidence>
<keyword evidence="1" id="KW-0472">Membrane</keyword>
<organism evidence="2">
    <name type="scientific">Arundo donax</name>
    <name type="common">Giant reed</name>
    <name type="synonym">Donax arundinaceus</name>
    <dbReference type="NCBI Taxonomy" id="35708"/>
    <lineage>
        <taxon>Eukaryota</taxon>
        <taxon>Viridiplantae</taxon>
        <taxon>Streptophyta</taxon>
        <taxon>Embryophyta</taxon>
        <taxon>Tracheophyta</taxon>
        <taxon>Spermatophyta</taxon>
        <taxon>Magnoliopsida</taxon>
        <taxon>Liliopsida</taxon>
        <taxon>Poales</taxon>
        <taxon>Poaceae</taxon>
        <taxon>PACMAD clade</taxon>
        <taxon>Arundinoideae</taxon>
        <taxon>Arundineae</taxon>
        <taxon>Arundo</taxon>
    </lineage>
</organism>
<reference evidence="2" key="1">
    <citation type="submission" date="2014-09" db="EMBL/GenBank/DDBJ databases">
        <authorList>
            <person name="Magalhaes I.L.F."/>
            <person name="Oliveira U."/>
            <person name="Santos F.R."/>
            <person name="Vidigal T.H.D.A."/>
            <person name="Brescovit A.D."/>
            <person name="Santos A.J."/>
        </authorList>
    </citation>
    <scope>NUCLEOTIDE SEQUENCE</scope>
    <source>
        <tissue evidence="2">Shoot tissue taken approximately 20 cm above the soil surface</tissue>
    </source>
</reference>
<proteinExistence type="predicted"/>
<dbReference type="EMBL" id="GBRH01207042">
    <property type="protein sequence ID" value="JAD90853.1"/>
    <property type="molecule type" value="Transcribed_RNA"/>
</dbReference>
<sequence length="114" mass="12644">MLLLNSGTEVVLGRRDGCKENFFDVFYNSPVIWVGSLIIAVPEVLICCLVCAHEIQVEHREATNKPNGNECVDDQSNRCRALGHCLPNCYLLCISDLNNAHPAEPEDIKAEQSC</sequence>